<evidence type="ECO:0000313" key="2">
    <source>
        <dbReference type="EMBL" id="RVX67191.1"/>
    </source>
</evidence>
<dbReference type="Gene3D" id="3.90.1150.10">
    <property type="entry name" value="Aspartate Aminotransferase, domain 1"/>
    <property type="match status" value="1"/>
</dbReference>
<feature type="region of interest" description="Disordered" evidence="1">
    <location>
        <begin position="172"/>
        <end position="195"/>
    </location>
</feature>
<comment type="caution">
    <text evidence="2">The sequence shown here is derived from an EMBL/GenBank/DDBJ whole genome shotgun (WGS) entry which is preliminary data.</text>
</comment>
<proteinExistence type="predicted"/>
<name>A0A438MTY6_EXOME</name>
<protein>
    <submittedName>
        <fullName evidence="2">Uncharacterized protein</fullName>
    </submittedName>
</protein>
<dbReference type="Proteomes" id="UP000288859">
    <property type="component" value="Unassembled WGS sequence"/>
</dbReference>
<dbReference type="InterPro" id="IPR015424">
    <property type="entry name" value="PyrdxlP-dep_Trfase"/>
</dbReference>
<gene>
    <name evidence="2" type="ORF">B0A52_08625</name>
</gene>
<sequence>MEVHKRMYKSQSRISAWAAHLSEYAYTNPSRLEHWNGTPVIIIRKDPRAQYGQPTTQGPIISFNIQCPRGKIISNSRFEGLAVACGIHLRTGGVCNPGGVATMLGLDAWEIKRNFLQGTRCGGEIDVLGGKSTGIVRISLGAMSTVGDVQTFIDFVRQFIVCSNEPAPDAVSTQNLPYPKNHTTTIRPIEGGPDQYRLRTSTRPWKLTRNIQPCMNNGSSWTRSRGNSSKGSMTVSRPESNSDEPAMISINIQPWEQIKPHSFLSDKTTESDGIPHPDQEVEKFFTSLLGVSSTLARQTRKYDMQAKSRRGRHICVAWWCNKDMRSAKELEAHYHEHAVVVLERRASRSSNRGGDQGYPDKFLFEESYNNGGNLDPNIVKPVKVAAKRTSPWTWVCGLRGRRTTVGEKS</sequence>
<accession>A0A438MTY6</accession>
<dbReference type="EMBL" id="NAJM01000051">
    <property type="protein sequence ID" value="RVX67191.1"/>
    <property type="molecule type" value="Genomic_DNA"/>
</dbReference>
<feature type="region of interest" description="Disordered" evidence="1">
    <location>
        <begin position="216"/>
        <end position="244"/>
    </location>
</feature>
<dbReference type="SUPFAM" id="SSF53383">
    <property type="entry name" value="PLP-dependent transferases"/>
    <property type="match status" value="1"/>
</dbReference>
<feature type="compositionally biased region" description="Polar residues" evidence="1">
    <location>
        <begin position="172"/>
        <end position="186"/>
    </location>
</feature>
<dbReference type="OrthoDB" id="10264306at2759"/>
<feature type="compositionally biased region" description="Polar residues" evidence="1">
    <location>
        <begin position="216"/>
        <end position="239"/>
    </location>
</feature>
<organism evidence="2 3">
    <name type="scientific">Exophiala mesophila</name>
    <name type="common">Black yeast-like fungus</name>
    <dbReference type="NCBI Taxonomy" id="212818"/>
    <lineage>
        <taxon>Eukaryota</taxon>
        <taxon>Fungi</taxon>
        <taxon>Dikarya</taxon>
        <taxon>Ascomycota</taxon>
        <taxon>Pezizomycotina</taxon>
        <taxon>Eurotiomycetes</taxon>
        <taxon>Chaetothyriomycetidae</taxon>
        <taxon>Chaetothyriales</taxon>
        <taxon>Herpotrichiellaceae</taxon>
        <taxon>Exophiala</taxon>
    </lineage>
</organism>
<reference evidence="2 3" key="1">
    <citation type="submission" date="2017-03" db="EMBL/GenBank/DDBJ databases">
        <title>Genomes of endolithic fungi from Antarctica.</title>
        <authorList>
            <person name="Coleine C."/>
            <person name="Masonjones S."/>
            <person name="Stajich J.E."/>
        </authorList>
    </citation>
    <scope>NUCLEOTIDE SEQUENCE [LARGE SCALE GENOMIC DNA]</scope>
    <source>
        <strain evidence="2 3">CCFEE 6314</strain>
    </source>
</reference>
<dbReference type="VEuPathDB" id="FungiDB:PV10_02241"/>
<evidence type="ECO:0000313" key="3">
    <source>
        <dbReference type="Proteomes" id="UP000288859"/>
    </source>
</evidence>
<evidence type="ECO:0000256" key="1">
    <source>
        <dbReference type="SAM" id="MobiDB-lite"/>
    </source>
</evidence>
<dbReference type="InterPro" id="IPR015422">
    <property type="entry name" value="PyrdxlP-dep_Trfase_small"/>
</dbReference>
<dbReference type="AlphaFoldDB" id="A0A438MTY6"/>